<comment type="subunit">
    <text evidence="7">The RNAP catalytic core consists of 2 alpha, 1 beta, 1 beta' and 1 omega subunit. When a sigma factor is associated with the core the holoenzyme is formed, which can initiate transcription.</text>
</comment>
<dbReference type="Gene3D" id="4.10.860.120">
    <property type="entry name" value="RNA polymerase II, clamp domain"/>
    <property type="match status" value="1"/>
</dbReference>
<dbReference type="GO" id="GO:0003677">
    <property type="term" value="F:DNA binding"/>
    <property type="evidence" value="ECO:0007669"/>
    <property type="project" value="UniProtKB-UniRule"/>
</dbReference>
<feature type="domain" description="RNA polymerase N-terminal" evidence="9">
    <location>
        <begin position="230"/>
        <end position="509"/>
    </location>
</feature>
<dbReference type="InterPro" id="IPR007066">
    <property type="entry name" value="RNA_pol_Rpb1_3"/>
</dbReference>
<comment type="cofactor">
    <cofactor evidence="7">
        <name>Zn(2+)</name>
        <dbReference type="ChEBI" id="CHEBI:29105"/>
    </cofactor>
    <text evidence="7">Binds 2 Zn(2+) ions per subunit.</text>
</comment>
<dbReference type="Pfam" id="PF05000">
    <property type="entry name" value="RNA_pol_Rpb1_4"/>
    <property type="match status" value="1"/>
</dbReference>
<dbReference type="InterPro" id="IPR007081">
    <property type="entry name" value="RNA_pol_Rpb1_5"/>
</dbReference>
<dbReference type="GO" id="GO:0006351">
    <property type="term" value="P:DNA-templated transcription"/>
    <property type="evidence" value="ECO:0007669"/>
    <property type="project" value="UniProtKB-UniRule"/>
</dbReference>
<dbReference type="InterPro" id="IPR006592">
    <property type="entry name" value="RNA_pol_N"/>
</dbReference>
<evidence type="ECO:0000256" key="7">
    <source>
        <dbReference type="HAMAP-Rule" id="MF_01322"/>
    </source>
</evidence>
<dbReference type="InterPro" id="IPR045867">
    <property type="entry name" value="DNA-dir_RpoC_beta_prime"/>
</dbReference>
<evidence type="ECO:0000256" key="5">
    <source>
        <dbReference type="ARBA" id="ARBA00023163"/>
    </source>
</evidence>
<reference evidence="10" key="1">
    <citation type="journal article" date="2020" name="mSystems">
        <title>Genome- and Community-Level Interaction Insights into Carbon Utilization and Element Cycling Functions of Hydrothermarchaeota in Hydrothermal Sediment.</title>
        <authorList>
            <person name="Zhou Z."/>
            <person name="Liu Y."/>
            <person name="Xu W."/>
            <person name="Pan J."/>
            <person name="Luo Z.H."/>
            <person name="Li M."/>
        </authorList>
    </citation>
    <scope>NUCLEOTIDE SEQUENCE [LARGE SCALE GENOMIC DNA]</scope>
    <source>
        <strain evidence="10">SpSt-906</strain>
    </source>
</reference>
<dbReference type="InterPro" id="IPR038120">
    <property type="entry name" value="Rpb1_funnel_sf"/>
</dbReference>
<dbReference type="InterPro" id="IPR007083">
    <property type="entry name" value="RNA_pol_Rpb1_4"/>
</dbReference>
<evidence type="ECO:0000256" key="6">
    <source>
        <dbReference type="ARBA" id="ARBA00048552"/>
    </source>
</evidence>
<evidence type="ECO:0000259" key="9">
    <source>
        <dbReference type="SMART" id="SM00663"/>
    </source>
</evidence>
<comment type="similarity">
    <text evidence="7 8">Belongs to the RNA polymerase beta' chain family.</text>
</comment>
<dbReference type="GO" id="GO:0000428">
    <property type="term" value="C:DNA-directed RNA polymerase complex"/>
    <property type="evidence" value="ECO:0007669"/>
    <property type="project" value="UniProtKB-KW"/>
</dbReference>
<dbReference type="Pfam" id="PF04997">
    <property type="entry name" value="RNA_pol_Rpb1_1"/>
    <property type="match status" value="1"/>
</dbReference>
<keyword evidence="1 7" id="KW-0240">DNA-directed RNA polymerase</keyword>
<evidence type="ECO:0000256" key="1">
    <source>
        <dbReference type="ARBA" id="ARBA00022478"/>
    </source>
</evidence>
<dbReference type="InterPro" id="IPR042102">
    <property type="entry name" value="RNA_pol_Rpb1_3_sf"/>
</dbReference>
<keyword evidence="7" id="KW-0862">Zinc</keyword>
<dbReference type="Pfam" id="PF00623">
    <property type="entry name" value="RNA_pol_Rpb1_2"/>
    <property type="match status" value="1"/>
</dbReference>
<dbReference type="Gene3D" id="1.10.150.390">
    <property type="match status" value="1"/>
</dbReference>
<comment type="caution">
    <text evidence="10">The sequence shown here is derived from an EMBL/GenBank/DDBJ whole genome shotgun (WGS) entry which is preliminary data.</text>
</comment>
<dbReference type="GO" id="GO:0008270">
    <property type="term" value="F:zinc ion binding"/>
    <property type="evidence" value="ECO:0007669"/>
    <property type="project" value="UniProtKB-UniRule"/>
</dbReference>
<dbReference type="EC" id="2.7.7.6" evidence="7"/>
<comment type="catalytic activity">
    <reaction evidence="6 7 8">
        <text>RNA(n) + a ribonucleoside 5'-triphosphate = RNA(n+1) + diphosphate</text>
        <dbReference type="Rhea" id="RHEA:21248"/>
        <dbReference type="Rhea" id="RHEA-COMP:14527"/>
        <dbReference type="Rhea" id="RHEA-COMP:17342"/>
        <dbReference type="ChEBI" id="CHEBI:33019"/>
        <dbReference type="ChEBI" id="CHEBI:61557"/>
        <dbReference type="ChEBI" id="CHEBI:140395"/>
        <dbReference type="EC" id="2.7.7.6"/>
    </reaction>
</comment>
<feature type="binding site" evidence="7">
    <location>
        <position position="457"/>
    </location>
    <ligand>
        <name>Mg(2+)</name>
        <dbReference type="ChEBI" id="CHEBI:18420"/>
    </ligand>
</feature>
<feature type="binding site" evidence="7">
    <location>
        <position position="83"/>
    </location>
    <ligand>
        <name>Zn(2+)</name>
        <dbReference type="ChEBI" id="CHEBI:29105"/>
        <label>1</label>
    </ligand>
</feature>
<dbReference type="HAMAP" id="MF_01322">
    <property type="entry name" value="RNApol_bact_RpoC"/>
    <property type="match status" value="1"/>
</dbReference>
<proteinExistence type="inferred from homology"/>
<dbReference type="EMBL" id="DTMQ01000017">
    <property type="protein sequence ID" value="HGE99031.1"/>
    <property type="molecule type" value="Genomic_DNA"/>
</dbReference>
<protein>
    <recommendedName>
        <fullName evidence="7">DNA-directed RNA polymerase subunit beta'</fullName>
        <shortName evidence="7">RNAP subunit beta'</shortName>
        <ecNumber evidence="7">2.7.7.6</ecNumber>
    </recommendedName>
    <alternativeName>
        <fullName evidence="7">RNA polymerase subunit beta'</fullName>
    </alternativeName>
    <alternativeName>
        <fullName evidence="7">Transcriptase subunit beta'</fullName>
    </alternativeName>
</protein>
<feature type="binding site" evidence="7">
    <location>
        <position position="788"/>
    </location>
    <ligand>
        <name>Zn(2+)</name>
        <dbReference type="ChEBI" id="CHEBI:29105"/>
        <label>2</label>
    </ligand>
</feature>
<evidence type="ECO:0000313" key="10">
    <source>
        <dbReference type="EMBL" id="HGE99031.1"/>
    </source>
</evidence>
<dbReference type="Gene3D" id="2.40.40.20">
    <property type="match status" value="1"/>
</dbReference>
<dbReference type="InterPro" id="IPR012754">
    <property type="entry name" value="DNA-dir_RpoC_beta_prime_bact"/>
</dbReference>
<dbReference type="NCBIfam" id="TIGR02386">
    <property type="entry name" value="rpoC_TIGR"/>
    <property type="match status" value="1"/>
</dbReference>
<feature type="binding site" evidence="7">
    <location>
        <position position="862"/>
    </location>
    <ligand>
        <name>Zn(2+)</name>
        <dbReference type="ChEBI" id="CHEBI:29105"/>
        <label>2</label>
    </ligand>
</feature>
<feature type="binding site" evidence="7">
    <location>
        <position position="70"/>
    </location>
    <ligand>
        <name>Zn(2+)</name>
        <dbReference type="ChEBI" id="CHEBI:29105"/>
        <label>1</label>
    </ligand>
</feature>
<keyword evidence="5 7" id="KW-0804">Transcription</keyword>
<feature type="binding site" evidence="7">
    <location>
        <position position="86"/>
    </location>
    <ligand>
        <name>Zn(2+)</name>
        <dbReference type="ChEBI" id="CHEBI:29105"/>
        <label>1</label>
    </ligand>
</feature>
<dbReference type="CDD" id="cd01609">
    <property type="entry name" value="RNAP_beta'_N"/>
    <property type="match status" value="1"/>
</dbReference>
<evidence type="ECO:0000256" key="3">
    <source>
        <dbReference type="ARBA" id="ARBA00022695"/>
    </source>
</evidence>
<dbReference type="InterPro" id="IPR044893">
    <property type="entry name" value="RNA_pol_Rpb1_clamp_domain"/>
</dbReference>
<dbReference type="Gene3D" id="1.10.132.30">
    <property type="match status" value="1"/>
</dbReference>
<evidence type="ECO:0000256" key="2">
    <source>
        <dbReference type="ARBA" id="ARBA00022679"/>
    </source>
</evidence>
<keyword evidence="2 7" id="KW-0808">Transferase</keyword>
<evidence type="ECO:0000256" key="8">
    <source>
        <dbReference type="RuleBase" id="RU004279"/>
    </source>
</evidence>
<dbReference type="InterPro" id="IPR007080">
    <property type="entry name" value="RNA_pol_Rpb1_1"/>
</dbReference>
<accession>A0A7C3YPK8</accession>
<feature type="binding site" evidence="7">
    <location>
        <position position="872"/>
    </location>
    <ligand>
        <name>Zn(2+)</name>
        <dbReference type="ChEBI" id="CHEBI:29105"/>
        <label>2</label>
    </ligand>
</feature>
<dbReference type="InterPro" id="IPR000722">
    <property type="entry name" value="RNA_pol_asu"/>
</dbReference>
<dbReference type="CDD" id="cd02655">
    <property type="entry name" value="RNAP_beta'_C"/>
    <property type="match status" value="1"/>
</dbReference>
<feature type="binding site" evidence="7">
    <location>
        <position position="455"/>
    </location>
    <ligand>
        <name>Mg(2+)</name>
        <dbReference type="ChEBI" id="CHEBI:18420"/>
    </ligand>
</feature>
<dbReference type="GO" id="GO:0000287">
    <property type="term" value="F:magnesium ion binding"/>
    <property type="evidence" value="ECO:0007669"/>
    <property type="project" value="UniProtKB-UniRule"/>
</dbReference>
<dbReference type="GO" id="GO:0003899">
    <property type="term" value="F:DNA-directed RNA polymerase activity"/>
    <property type="evidence" value="ECO:0007669"/>
    <property type="project" value="UniProtKB-UniRule"/>
</dbReference>
<name>A0A7C3YPK8_UNCW3</name>
<dbReference type="SMART" id="SM00663">
    <property type="entry name" value="RPOLA_N"/>
    <property type="match status" value="1"/>
</dbReference>
<dbReference type="Pfam" id="PF04983">
    <property type="entry name" value="RNA_pol_Rpb1_3"/>
    <property type="match status" value="1"/>
</dbReference>
<evidence type="ECO:0000256" key="4">
    <source>
        <dbReference type="ARBA" id="ARBA00022723"/>
    </source>
</evidence>
<comment type="cofactor">
    <cofactor evidence="7">
        <name>Mg(2+)</name>
        <dbReference type="ChEBI" id="CHEBI:18420"/>
    </cofactor>
    <text evidence="7">Binds 1 Mg(2+) ion per subunit.</text>
</comment>
<feature type="binding site" evidence="7">
    <location>
        <position position="459"/>
    </location>
    <ligand>
        <name>Mg(2+)</name>
        <dbReference type="ChEBI" id="CHEBI:18420"/>
    </ligand>
</feature>
<gene>
    <name evidence="7 10" type="primary">rpoC</name>
    <name evidence="10" type="ORF">ENX07_03050</name>
</gene>
<comment type="function">
    <text evidence="7 8">DNA-dependent RNA polymerase catalyzes the transcription of DNA into RNA using the four ribonucleoside triphosphates as substrates.</text>
</comment>
<dbReference type="SUPFAM" id="SSF64484">
    <property type="entry name" value="beta and beta-prime subunits of DNA dependent RNA-polymerase"/>
    <property type="match status" value="1"/>
</dbReference>
<dbReference type="Pfam" id="PF04998">
    <property type="entry name" value="RNA_pol_Rpb1_5"/>
    <property type="match status" value="1"/>
</dbReference>
<sequence>MMEEVFKDFESLRITLVSPDIIQRSVKEKGWSWGEVTRPETINYRSQKPERDGLFCERIFGPVRDYECNCGKYKKIRYKGIICDRCGVEVTLSKVRRERMGHIKLVVPVAHVLFYQVPPSKMGLLLDLTINEIESILNYELYIVLEPGASPYKRGDLLEEEDYLEMKDRYEKFFADTGAPALRYLLAKLDLDDLAAELKVKIKRETSERFSLLRRLKVVEAFRNSGVKPEWMILEAIPVIPPDLRPLVPLEGGRFATSDLNDLYKRVIIRNNRLKHLLSIKTPNIILKNEKRMLQDAVDALFSNETRPKPAKGAGGKILKSLCETLRGKQGRFRRNLLGKRVDYSGRSVIVVDPTLRLHQCALPKEIAYEIFKPLIMRKFEERKLSEGENAAKLLHKKCPPEVWEILEEITKDHPVLLNRAPTLHRPSIEAFFPVLVEHRAIGIHPCVCPPFNADFDGDTMAVHLPLIPEAILESMLLMLAPFNILSPAHGKPLMVPTQDIVAGIYYLTKINPAAKKINKVYDDFNEIHSAYELGEMDLHTMIKFRYKGSTYETTVGRVIFNRILPEPLRFANELFNKERLVSLIYRCHRSFGSERTARLLDDIKDLGFEIATISGLSIGMDDVVVPKEKAKILKESEEELKRHYTSYKRGLISESEKYNLVVSTWTQAAARIEAALMKALEGDKNGFNPLFLLLDSGARGSKSQAVQIGGMRGLMSKPQRKIVGEEIIETPIKSSFKEGLSVWEYFISTHGARKGLTDTALKTSEAGYLTRRLVDVAQDVVITMEDCGTILGQEVSALREGGDIIEPLSERIVGRIPLEDIVNPITKEIIVKAREEITEEAAEEIENSGITSVKVRSVLTCEAPHGLCVKCYGRNPATGKLVEVGEAVGIIAAQSIGEPGTQLTLKTFHMGGAATGVSEENKAVAKFEGKVRFEKLSIATRSDGETVAITPGRILLTSDHRVLNYDVPEGAAIKVKDKEEVKEGAVLFEWEPYSILIMAKKSGRVKYVDIEPGITLREDIDERTERREKIITEDREKKKHPRIEIIDEEGKVLERHDLPSEAYLIVENNQKVMAGDTLARFLKEVAKIKDITGGLPKVAELFEAKRVKDPAVISEIDGKVEVEEPHLGMRTVRVISEEGTEKVYRIPYGKYLLVRQGDKVKAGDKLCEGEIDPHDILKVKGWLAVQEFLANQILAVYRIQNVKIDDKHISIIVREMLRKVKIEDPGDSNFSEGEIVERQRVLEENKKLVAENKKPIRYQPILLGITRAALLTESFLSAASFQETTRILSEAAIAQRVDYLRGLKENVIVGRLIPAGTGFRQFLSEAMEAKEEEEKREAG</sequence>
<organism evidence="10">
    <name type="scientific">candidate division WOR-3 bacterium</name>
    <dbReference type="NCBI Taxonomy" id="2052148"/>
    <lineage>
        <taxon>Bacteria</taxon>
        <taxon>Bacteria division WOR-3</taxon>
    </lineage>
</organism>
<dbReference type="Gene3D" id="1.10.274.100">
    <property type="entry name" value="RNA polymerase Rpb1, domain 3"/>
    <property type="match status" value="1"/>
</dbReference>
<keyword evidence="3 7" id="KW-0548">Nucleotidyltransferase</keyword>
<dbReference type="Gene3D" id="2.40.50.100">
    <property type="match status" value="3"/>
</dbReference>
<keyword evidence="4 7" id="KW-0479">Metal-binding</keyword>
<feature type="binding site" evidence="7">
    <location>
        <position position="869"/>
    </location>
    <ligand>
        <name>Zn(2+)</name>
        <dbReference type="ChEBI" id="CHEBI:29105"/>
        <label>2</label>
    </ligand>
</feature>
<dbReference type="PANTHER" id="PTHR19376">
    <property type="entry name" value="DNA-DIRECTED RNA POLYMERASE"/>
    <property type="match status" value="1"/>
</dbReference>
<dbReference type="Gene3D" id="1.10.1790.20">
    <property type="match status" value="1"/>
</dbReference>
<keyword evidence="7" id="KW-0460">Magnesium</keyword>
<feature type="binding site" evidence="7">
    <location>
        <position position="68"/>
    </location>
    <ligand>
        <name>Zn(2+)</name>
        <dbReference type="ChEBI" id="CHEBI:29105"/>
        <label>1</label>
    </ligand>
</feature>
<dbReference type="PANTHER" id="PTHR19376:SF54">
    <property type="entry name" value="DNA-DIRECTED RNA POLYMERASE SUBUNIT BETA"/>
    <property type="match status" value="1"/>
</dbReference>
<dbReference type="Gene3D" id="1.10.40.90">
    <property type="match status" value="1"/>
</dbReference>